<dbReference type="Pfam" id="PF01411">
    <property type="entry name" value="tRNA-synt_2c"/>
    <property type="match status" value="1"/>
</dbReference>
<dbReference type="AlphaFoldDB" id="A0A6P2NUX7"/>
<dbReference type="Proteomes" id="UP000494218">
    <property type="component" value="Unassembled WGS sequence"/>
</dbReference>
<feature type="domain" description="Alanyl-transfer RNA synthetases family profile" evidence="4">
    <location>
        <begin position="8"/>
        <end position="298"/>
    </location>
</feature>
<dbReference type="RefSeq" id="WP_175033287.1">
    <property type="nucleotide sequence ID" value="NZ_CABVPW010000024.1"/>
</dbReference>
<dbReference type="SUPFAM" id="SSF55681">
    <property type="entry name" value="Class II aaRS and biotin synthetases"/>
    <property type="match status" value="1"/>
</dbReference>
<dbReference type="InterPro" id="IPR018164">
    <property type="entry name" value="Ala-tRNA-synth_IIc_N"/>
</dbReference>
<accession>A0A6P2NUX7</accession>
<dbReference type="GO" id="GO:0003676">
    <property type="term" value="F:nucleic acid binding"/>
    <property type="evidence" value="ECO:0007669"/>
    <property type="project" value="InterPro"/>
</dbReference>
<dbReference type="GO" id="GO:0006419">
    <property type="term" value="P:alanyl-tRNA aminoacylation"/>
    <property type="evidence" value="ECO:0007669"/>
    <property type="project" value="InterPro"/>
</dbReference>
<evidence type="ECO:0000256" key="1">
    <source>
        <dbReference type="ARBA" id="ARBA00013168"/>
    </source>
</evidence>
<dbReference type="InterPro" id="IPR045864">
    <property type="entry name" value="aa-tRNA-synth_II/BPL/LPL"/>
</dbReference>
<evidence type="ECO:0000313" key="6">
    <source>
        <dbReference type="Proteomes" id="UP000494218"/>
    </source>
</evidence>
<dbReference type="GO" id="GO:0004813">
    <property type="term" value="F:alanine-tRNA ligase activity"/>
    <property type="evidence" value="ECO:0007669"/>
    <property type="project" value="UniProtKB-EC"/>
</dbReference>
<sequence length="372" mass="42518">MSDISAKQLRTQIKEHFLAHFSDRGYEPIENRNIVPRDDATVLFCGATISTLKDKIRNRTPIPGRWAIAQRCLRLHDLGNAKATAPRQYLSYFEMVSVLATETSYAEFLGAVLAYVLPVLHGRGLELEIWTRTTDLRRQSDLLDARNRHPFTLTWDRAQKYEWTYGEPGVSGLGCLFHLRKQNAPCREFGQVIQIFRDGSPIGYEFGFGVETFSSLLLGGADAYASSPANEVFRLPDDTINRALLDHLVAALAILAEDVRPGRGKRESVLRAIVNTIHREFHANIEQIDTFEDKLHQLSTSYFGTRTPSDDLIAILQHKERQQVENEIRIEDYIRNQHNLVRLGLLDQPRASRNIDRYKQKMQSDSDARFHA</sequence>
<dbReference type="GO" id="GO:0005524">
    <property type="term" value="F:ATP binding"/>
    <property type="evidence" value="ECO:0007669"/>
    <property type="project" value="InterPro"/>
</dbReference>
<dbReference type="EMBL" id="CABVPW010000024">
    <property type="protein sequence ID" value="VWB98990.1"/>
    <property type="molecule type" value="Genomic_DNA"/>
</dbReference>
<dbReference type="Gene3D" id="3.30.930.10">
    <property type="entry name" value="Bira Bifunctional Protein, Domain 2"/>
    <property type="match status" value="1"/>
</dbReference>
<organism evidence="5 6">
    <name type="scientific">Burkholderia lata (strain ATCC 17760 / DSM 23089 / LMG 22485 / NCIMB 9086 / R18194 / 383)</name>
    <dbReference type="NCBI Taxonomy" id="482957"/>
    <lineage>
        <taxon>Bacteria</taxon>
        <taxon>Pseudomonadati</taxon>
        <taxon>Pseudomonadota</taxon>
        <taxon>Betaproteobacteria</taxon>
        <taxon>Burkholderiales</taxon>
        <taxon>Burkholderiaceae</taxon>
        <taxon>Burkholderia</taxon>
        <taxon>Burkholderia cepacia complex</taxon>
    </lineage>
</organism>
<dbReference type="PROSITE" id="PS50860">
    <property type="entry name" value="AA_TRNA_LIGASE_II_ALA"/>
    <property type="match status" value="1"/>
</dbReference>
<reference evidence="5 6" key="1">
    <citation type="submission" date="2019-09" db="EMBL/GenBank/DDBJ databases">
        <authorList>
            <person name="Depoorter E."/>
        </authorList>
    </citation>
    <scope>NUCLEOTIDE SEQUENCE [LARGE SCALE GENOMIC DNA]</scope>
    <source>
        <strain evidence="5">LMG 23254</strain>
    </source>
</reference>
<evidence type="ECO:0000259" key="4">
    <source>
        <dbReference type="PROSITE" id="PS50860"/>
    </source>
</evidence>
<dbReference type="EC" id="6.1.1.7" evidence="1"/>
<name>A0A6P2NUX7_BURL3</name>
<evidence type="ECO:0000313" key="5">
    <source>
        <dbReference type="EMBL" id="VWB98990.1"/>
    </source>
</evidence>
<evidence type="ECO:0000256" key="2">
    <source>
        <dbReference type="ARBA" id="ARBA00017959"/>
    </source>
</evidence>
<evidence type="ECO:0000256" key="3">
    <source>
        <dbReference type="ARBA" id="ARBA00032577"/>
    </source>
</evidence>
<dbReference type="InterPro" id="IPR018165">
    <property type="entry name" value="Ala-tRNA-synth_IIc_core"/>
</dbReference>
<proteinExistence type="predicted"/>
<gene>
    <name evidence="5" type="ORF">BLA23254_04711</name>
</gene>
<protein>
    <recommendedName>
        <fullName evidence="2">Alanine--tRNA ligase</fullName>
        <ecNumber evidence="1">6.1.1.7</ecNumber>
    </recommendedName>
    <alternativeName>
        <fullName evidence="3">Alanyl-tRNA synthetase</fullName>
    </alternativeName>
</protein>